<evidence type="ECO:0000313" key="2">
    <source>
        <dbReference type="EMBL" id="MDG9785856.1"/>
    </source>
</evidence>
<evidence type="ECO:0000313" key="3">
    <source>
        <dbReference type="Proteomes" id="UP001157887"/>
    </source>
</evidence>
<dbReference type="AlphaFoldDB" id="A0AAW6RTE8"/>
<proteinExistence type="predicted"/>
<feature type="compositionally biased region" description="Polar residues" evidence="1">
    <location>
        <begin position="144"/>
        <end position="154"/>
    </location>
</feature>
<sequence length="168" mass="18699">MALKVAIQQSKEVALWKEYKDSKGDVLAEFKIRGSDYKAYRVAVERARNQLSSKGYDVATAGNDDKLYHELLLEAAACHLVADWKGVVFVENDKEFEPECSPENATKLFNMGDIGVAIWAFVKAQADQIQTEANSYRDEVLGKSENSTNTSNSPVKKKRASTTKSSKQ</sequence>
<evidence type="ECO:0008006" key="4">
    <source>
        <dbReference type="Google" id="ProtNLM"/>
    </source>
</evidence>
<dbReference type="RefSeq" id="WP_279661707.1">
    <property type="nucleotide sequence ID" value="NZ_JAOECG010000002.1"/>
</dbReference>
<evidence type="ECO:0000256" key="1">
    <source>
        <dbReference type="SAM" id="MobiDB-lite"/>
    </source>
</evidence>
<protein>
    <recommendedName>
        <fullName evidence="4">DUF4376 domain-containing protein</fullName>
    </recommendedName>
</protein>
<dbReference type="Proteomes" id="UP001157887">
    <property type="component" value="Unassembled WGS sequence"/>
</dbReference>
<organism evidence="2 3">
    <name type="scientific">Acinetobacter johnsonii</name>
    <dbReference type="NCBI Taxonomy" id="40214"/>
    <lineage>
        <taxon>Bacteria</taxon>
        <taxon>Pseudomonadati</taxon>
        <taxon>Pseudomonadota</taxon>
        <taxon>Gammaproteobacteria</taxon>
        <taxon>Moraxellales</taxon>
        <taxon>Moraxellaceae</taxon>
        <taxon>Acinetobacter</taxon>
    </lineage>
</organism>
<feature type="region of interest" description="Disordered" evidence="1">
    <location>
        <begin position="135"/>
        <end position="168"/>
    </location>
</feature>
<name>A0AAW6RTE8_ACIJO</name>
<comment type="caution">
    <text evidence="2">The sequence shown here is derived from an EMBL/GenBank/DDBJ whole genome shotgun (WGS) entry which is preliminary data.</text>
</comment>
<dbReference type="EMBL" id="JAOECG010000002">
    <property type="protein sequence ID" value="MDG9785856.1"/>
    <property type="molecule type" value="Genomic_DNA"/>
</dbReference>
<feature type="compositionally biased region" description="Basic residues" evidence="1">
    <location>
        <begin position="155"/>
        <end position="168"/>
    </location>
</feature>
<reference evidence="2" key="1">
    <citation type="submission" date="2022-09" db="EMBL/GenBank/DDBJ databases">
        <title>Intensive care unit water sources are persistently colonized with multi-drug resistant bacteria and are the site of extensive horizontal gene transfer of antibiotic resistance genes.</title>
        <authorList>
            <person name="Diorio-Toth L."/>
        </authorList>
    </citation>
    <scope>NUCLEOTIDE SEQUENCE</scope>
    <source>
        <strain evidence="2">GD04065</strain>
    </source>
</reference>
<accession>A0AAW6RTE8</accession>
<gene>
    <name evidence="2" type="ORF">N7566_02365</name>
</gene>